<feature type="region of interest" description="Disordered" evidence="1">
    <location>
        <begin position="1"/>
        <end position="88"/>
    </location>
</feature>
<reference evidence="2 3" key="1">
    <citation type="journal article" date="2016" name="G3 (Bethesda)">
        <title>First Draft Assembly and Annotation of the Genome of a California Endemic Oak Quercus lobata Nee (Fagaceae).</title>
        <authorList>
            <person name="Sork V.L."/>
            <person name="Fitz-Gibbon S.T."/>
            <person name="Puiu D."/>
            <person name="Crepeau M."/>
            <person name="Gugger P.F."/>
            <person name="Sherman R."/>
            <person name="Stevens K."/>
            <person name="Langley C.H."/>
            <person name="Pellegrini M."/>
            <person name="Salzberg S.L."/>
        </authorList>
    </citation>
    <scope>NUCLEOTIDE SEQUENCE [LARGE SCALE GENOMIC DNA]</scope>
    <source>
        <strain evidence="2 3">cv. SW786</strain>
    </source>
</reference>
<evidence type="ECO:0000313" key="2">
    <source>
        <dbReference type="EnsemblPlants" id="QL12p035851:mrna"/>
    </source>
</evidence>
<sequence>MAPFKITLKEKRRKAVAKGPQLQPQPQSKNGNVDAALGPITSNLHISFTLPRNRGPSSVPPLSKNREENVSIRYLRPRSKSSRNAKEEEVQEIEKNLVKICARQGLEVVLEGKCRKTLNKSNVIFVPCKRNSGEACSLTLADDLFQFVP</sequence>
<proteinExistence type="predicted"/>
<dbReference type="Gramene" id="QL12p035851:mrna">
    <property type="protein sequence ID" value="QL12p035851:mrna"/>
    <property type="gene ID" value="QL12p035851"/>
</dbReference>
<name>A0A7N2N5U9_QUELO</name>
<organism evidence="2 3">
    <name type="scientific">Quercus lobata</name>
    <name type="common">Valley oak</name>
    <dbReference type="NCBI Taxonomy" id="97700"/>
    <lineage>
        <taxon>Eukaryota</taxon>
        <taxon>Viridiplantae</taxon>
        <taxon>Streptophyta</taxon>
        <taxon>Embryophyta</taxon>
        <taxon>Tracheophyta</taxon>
        <taxon>Spermatophyta</taxon>
        <taxon>Magnoliopsida</taxon>
        <taxon>eudicotyledons</taxon>
        <taxon>Gunneridae</taxon>
        <taxon>Pentapetalae</taxon>
        <taxon>rosids</taxon>
        <taxon>fabids</taxon>
        <taxon>Fagales</taxon>
        <taxon>Fagaceae</taxon>
        <taxon>Quercus</taxon>
    </lineage>
</organism>
<dbReference type="AlphaFoldDB" id="A0A7N2N5U9"/>
<feature type="compositionally biased region" description="Polar residues" evidence="1">
    <location>
        <begin position="22"/>
        <end position="31"/>
    </location>
</feature>
<dbReference type="Proteomes" id="UP000594261">
    <property type="component" value="Chromosome 12"/>
</dbReference>
<dbReference type="InParanoid" id="A0A7N2N5U9"/>
<evidence type="ECO:0000256" key="1">
    <source>
        <dbReference type="SAM" id="MobiDB-lite"/>
    </source>
</evidence>
<reference evidence="2" key="2">
    <citation type="submission" date="2021-01" db="UniProtKB">
        <authorList>
            <consortium name="EnsemblPlants"/>
        </authorList>
    </citation>
    <scope>IDENTIFICATION</scope>
</reference>
<dbReference type="EnsemblPlants" id="QL12p035851:mrna">
    <property type="protein sequence ID" value="QL12p035851:mrna"/>
    <property type="gene ID" value="QL12p035851"/>
</dbReference>
<evidence type="ECO:0000313" key="3">
    <source>
        <dbReference type="Proteomes" id="UP000594261"/>
    </source>
</evidence>
<accession>A0A7N2N5U9</accession>
<dbReference type="EMBL" id="LRBV02000012">
    <property type="status" value="NOT_ANNOTATED_CDS"/>
    <property type="molecule type" value="Genomic_DNA"/>
</dbReference>
<protein>
    <submittedName>
        <fullName evidence="2">Uncharacterized protein</fullName>
    </submittedName>
</protein>
<keyword evidence="3" id="KW-1185">Reference proteome</keyword>